<feature type="chain" id="PRO_5042874726" description="Right handed beta helix domain-containing protein" evidence="2">
    <location>
        <begin position="19"/>
        <end position="603"/>
    </location>
</feature>
<keyword evidence="2" id="KW-0732">Signal</keyword>
<keyword evidence="4" id="KW-1185">Reference proteome</keyword>
<protein>
    <recommendedName>
        <fullName evidence="5">Right handed beta helix domain-containing protein</fullName>
    </recommendedName>
</protein>
<gene>
    <name evidence="3" type="ORF">RB653_006442</name>
</gene>
<evidence type="ECO:0000256" key="2">
    <source>
        <dbReference type="SAM" id="SignalP"/>
    </source>
</evidence>
<keyword evidence="1" id="KW-0472">Membrane</keyword>
<feature type="transmembrane region" description="Helical" evidence="1">
    <location>
        <begin position="565"/>
        <end position="587"/>
    </location>
</feature>
<dbReference type="SUPFAM" id="SSF51126">
    <property type="entry name" value="Pectin lyase-like"/>
    <property type="match status" value="2"/>
</dbReference>
<name>A0AAN7Z593_9MYCE</name>
<proteinExistence type="predicted"/>
<dbReference type="AlphaFoldDB" id="A0AAN7Z593"/>
<evidence type="ECO:0000313" key="3">
    <source>
        <dbReference type="EMBL" id="KAK5584825.1"/>
    </source>
</evidence>
<dbReference type="InterPro" id="IPR011050">
    <property type="entry name" value="Pectin_lyase_fold/virulence"/>
</dbReference>
<keyword evidence="1" id="KW-0812">Transmembrane</keyword>
<keyword evidence="1" id="KW-1133">Transmembrane helix</keyword>
<evidence type="ECO:0000256" key="1">
    <source>
        <dbReference type="SAM" id="Phobius"/>
    </source>
</evidence>
<sequence>MIKKLLFFILFIIYFTSSTKLIVYCNDISGRNDNNNNNNNTDNNNKIIKCNTYVDSSSNSTFGCGTLNFPCSTIYSAIQSCDTSYQEITITIVPGTYYINTTTFGIITNKTINIINNDTTTTTPPPSSSSSSSKNLKQIETDLASSDSTSSTQPFVLSNKVIIDLTDAIDSFINIKPSKASDLTTIYILGITFKNGNQSSGSVILNQGSWVDITIDQSSFINNVANQVGGSFAMISGIGNSGGGSGAINSTLTLINSSFINTTTTLNRISKLAPSSSSGGIIYSNSTTSITINECRFFNNSGGNGGIGYIWSGYLLMNNSSIDGSDCTPAFFFNSISGMGTGSPLFLVSNTTFSNATGGVGFVVFGDYSTTTFRQCTFSDNVNTTPLLLSNSFSNVLVDQCLFLNNNNSKSTLPNSAGAIHIIDSSLTIESSVFINNRAAIGGAIQINGSLPDQYVKIYNSIFDANNATEIGGSIYSQEGQLYLYSCQFLNNEAVAGSSVYCLNSNINFSNMTFSNNTDSSIPTPNGIGCGSGKVCSIQGDQQFQNSCSYDYQPGKPSLLTPGEVAAIVICVIIGAAIIATILILIVRKISRKRNGYSKIVNG</sequence>
<organism evidence="3 4">
    <name type="scientific">Dictyostelium firmibasis</name>
    <dbReference type="NCBI Taxonomy" id="79012"/>
    <lineage>
        <taxon>Eukaryota</taxon>
        <taxon>Amoebozoa</taxon>
        <taxon>Evosea</taxon>
        <taxon>Eumycetozoa</taxon>
        <taxon>Dictyostelia</taxon>
        <taxon>Dictyosteliales</taxon>
        <taxon>Dictyosteliaceae</taxon>
        <taxon>Dictyostelium</taxon>
    </lineage>
</organism>
<accession>A0AAN7Z593</accession>
<feature type="signal peptide" evidence="2">
    <location>
        <begin position="1"/>
        <end position="18"/>
    </location>
</feature>
<dbReference type="PANTHER" id="PTHR11319:SF35">
    <property type="entry name" value="OUTER MEMBRANE PROTEIN PMPC-RELATED"/>
    <property type="match status" value="1"/>
</dbReference>
<dbReference type="Proteomes" id="UP001344447">
    <property type="component" value="Unassembled WGS sequence"/>
</dbReference>
<comment type="caution">
    <text evidence="3">The sequence shown here is derived from an EMBL/GenBank/DDBJ whole genome shotgun (WGS) entry which is preliminary data.</text>
</comment>
<dbReference type="PANTHER" id="PTHR11319">
    <property type="entry name" value="G PROTEIN-COUPLED RECEPTOR-RELATED"/>
    <property type="match status" value="1"/>
</dbReference>
<reference evidence="3 4" key="1">
    <citation type="submission" date="2023-11" db="EMBL/GenBank/DDBJ databases">
        <title>Dfirmibasis_genome.</title>
        <authorList>
            <person name="Edelbroek B."/>
            <person name="Kjellin J."/>
            <person name="Jerlstrom-Hultqvist J."/>
            <person name="Soderbom F."/>
        </authorList>
    </citation>
    <scope>NUCLEOTIDE SEQUENCE [LARGE SCALE GENOMIC DNA]</scope>
    <source>
        <strain evidence="3 4">TNS-C-14</strain>
    </source>
</reference>
<dbReference type="EMBL" id="JAVFKY010000001">
    <property type="protein sequence ID" value="KAK5584825.1"/>
    <property type="molecule type" value="Genomic_DNA"/>
</dbReference>
<evidence type="ECO:0000313" key="4">
    <source>
        <dbReference type="Proteomes" id="UP001344447"/>
    </source>
</evidence>
<evidence type="ECO:0008006" key="5">
    <source>
        <dbReference type="Google" id="ProtNLM"/>
    </source>
</evidence>